<dbReference type="Pfam" id="PF26082">
    <property type="entry name" value="zf-C2H2_AcuF"/>
    <property type="match status" value="1"/>
</dbReference>
<sequence length="661" mass="73960">MVASASAQCRACLATLKTVVSTLSDSNKRKGRIHHGQVNDELERFSLWIGNIGALHLPESTMSLESRLCEASDILIHVLELLNDLNEVTGELLAIVSGEREGEIASTPHGDNGEADQNEETELLGEIGACITSLFRVSSLIRQAAPTDVFAKALSRNRYRFNDQYDIAHVGEKYPKLAAKEFAWLQKRLGRAITQRRQYLSYIQDHREKLEGILTHDATSEHVAPKQQAPIKQLPSMELQPDSSSRPSTFFTKASSLIPGRITPQMLTTEEESDPENDARSYTTISRSVDGDIDAPATMKIPKLDELQAGSKKEVECPFCFRMKKFKNERVWRRHVFSDLHSYVCTFPNCEAPCFGDINEWFRHEMQSHRVSYICQLCLGRTFQLKERYLAHVRRQHPKILENGEEQPVLDIARKPLNEIPALQCPCCSEWVDRLKERAIFTSVSSDISERILSVNPTVFKRHLASHLEQLALFAIPIGLAAEDDVNSAAAIAEDADALSGNSGLSSLAFGSPESSSREEVEAALGNKENERSEIPLLIDRIGDDSSITEEVINAAVEKDLKEAIKLARQAIDVTPKDHPDLADKIINLGNKLERWYEHTGNLDYLEEAIQVVQQAINVTPKDHPDLAGKIINLGNKFESMYNRTEAINYLEEAIRVSQAG</sequence>
<name>A0A6A6X241_9PLEO</name>
<dbReference type="InterPro" id="IPR013087">
    <property type="entry name" value="Znf_C2H2_type"/>
</dbReference>
<feature type="domain" description="C2H2-type" evidence="2">
    <location>
        <begin position="343"/>
        <end position="369"/>
    </location>
</feature>
<organism evidence="3 4">
    <name type="scientific">Melanomma pulvis-pyrius CBS 109.77</name>
    <dbReference type="NCBI Taxonomy" id="1314802"/>
    <lineage>
        <taxon>Eukaryota</taxon>
        <taxon>Fungi</taxon>
        <taxon>Dikarya</taxon>
        <taxon>Ascomycota</taxon>
        <taxon>Pezizomycotina</taxon>
        <taxon>Dothideomycetes</taxon>
        <taxon>Pleosporomycetidae</taxon>
        <taxon>Pleosporales</taxon>
        <taxon>Melanommataceae</taxon>
        <taxon>Melanomma</taxon>
    </lineage>
</organism>
<dbReference type="OrthoDB" id="6133115at2759"/>
<proteinExistence type="predicted"/>
<keyword evidence="4" id="KW-1185">Reference proteome</keyword>
<reference evidence="3" key="1">
    <citation type="journal article" date="2020" name="Stud. Mycol.">
        <title>101 Dothideomycetes genomes: a test case for predicting lifestyles and emergence of pathogens.</title>
        <authorList>
            <person name="Haridas S."/>
            <person name="Albert R."/>
            <person name="Binder M."/>
            <person name="Bloem J."/>
            <person name="Labutti K."/>
            <person name="Salamov A."/>
            <person name="Andreopoulos B."/>
            <person name="Baker S."/>
            <person name="Barry K."/>
            <person name="Bills G."/>
            <person name="Bluhm B."/>
            <person name="Cannon C."/>
            <person name="Castanera R."/>
            <person name="Culley D."/>
            <person name="Daum C."/>
            <person name="Ezra D."/>
            <person name="Gonzalez J."/>
            <person name="Henrissat B."/>
            <person name="Kuo A."/>
            <person name="Liang C."/>
            <person name="Lipzen A."/>
            <person name="Lutzoni F."/>
            <person name="Magnuson J."/>
            <person name="Mondo S."/>
            <person name="Nolan M."/>
            <person name="Ohm R."/>
            <person name="Pangilinan J."/>
            <person name="Park H.-J."/>
            <person name="Ramirez L."/>
            <person name="Alfaro M."/>
            <person name="Sun H."/>
            <person name="Tritt A."/>
            <person name="Yoshinaga Y."/>
            <person name="Zwiers L.-H."/>
            <person name="Turgeon B."/>
            <person name="Goodwin S."/>
            <person name="Spatafora J."/>
            <person name="Crous P."/>
            <person name="Grigoriev I."/>
        </authorList>
    </citation>
    <scope>NUCLEOTIDE SEQUENCE</scope>
    <source>
        <strain evidence="3">CBS 109.77</strain>
    </source>
</reference>
<accession>A0A6A6X241</accession>
<dbReference type="AlphaFoldDB" id="A0A6A6X241"/>
<gene>
    <name evidence="3" type="ORF">K505DRAFT_364741</name>
</gene>
<dbReference type="Gene3D" id="1.25.40.10">
    <property type="entry name" value="Tetratricopeptide repeat domain"/>
    <property type="match status" value="1"/>
</dbReference>
<dbReference type="SUPFAM" id="SSF48452">
    <property type="entry name" value="TPR-like"/>
    <property type="match status" value="1"/>
</dbReference>
<dbReference type="PANTHER" id="PTHR35391">
    <property type="entry name" value="C2H2-TYPE DOMAIN-CONTAINING PROTEIN-RELATED"/>
    <property type="match status" value="1"/>
</dbReference>
<feature type="region of interest" description="Disordered" evidence="1">
    <location>
        <begin position="509"/>
        <end position="529"/>
    </location>
</feature>
<dbReference type="EMBL" id="MU002074">
    <property type="protein sequence ID" value="KAF2790436.1"/>
    <property type="molecule type" value="Genomic_DNA"/>
</dbReference>
<dbReference type="SMART" id="SM00355">
    <property type="entry name" value="ZnF_C2H2"/>
    <property type="match status" value="3"/>
</dbReference>
<evidence type="ECO:0000313" key="3">
    <source>
        <dbReference type="EMBL" id="KAF2790436.1"/>
    </source>
</evidence>
<evidence type="ECO:0000256" key="1">
    <source>
        <dbReference type="SAM" id="MobiDB-lite"/>
    </source>
</evidence>
<dbReference type="InterPro" id="IPR058925">
    <property type="entry name" value="zf-C2H2_AcuF"/>
</dbReference>
<dbReference type="PANTHER" id="PTHR35391:SF7">
    <property type="entry name" value="C2H2-TYPE DOMAIN-CONTAINING PROTEIN"/>
    <property type="match status" value="1"/>
</dbReference>
<protein>
    <recommendedName>
        <fullName evidence="2">C2H2-type domain-containing protein</fullName>
    </recommendedName>
</protein>
<dbReference type="Proteomes" id="UP000799757">
    <property type="component" value="Unassembled WGS sequence"/>
</dbReference>
<dbReference type="InterPro" id="IPR011990">
    <property type="entry name" value="TPR-like_helical_dom_sf"/>
</dbReference>
<evidence type="ECO:0000259" key="2">
    <source>
        <dbReference type="SMART" id="SM00355"/>
    </source>
</evidence>
<feature type="domain" description="C2H2-type" evidence="2">
    <location>
        <begin position="373"/>
        <end position="397"/>
    </location>
</feature>
<evidence type="ECO:0000313" key="4">
    <source>
        <dbReference type="Proteomes" id="UP000799757"/>
    </source>
</evidence>
<feature type="domain" description="C2H2-type" evidence="2">
    <location>
        <begin position="315"/>
        <end position="341"/>
    </location>
</feature>